<evidence type="ECO:0000259" key="8">
    <source>
        <dbReference type="PROSITE" id="PS50073"/>
    </source>
</evidence>
<dbReference type="Gene3D" id="3.90.430.10">
    <property type="entry name" value="Copper fist DNA-binding domain"/>
    <property type="match status" value="1"/>
</dbReference>
<dbReference type="PROSITE" id="PS50073">
    <property type="entry name" value="COPPER_FIST_2"/>
    <property type="match status" value="1"/>
</dbReference>
<dbReference type="AlphaFoldDB" id="A0A8H5CBB8"/>
<dbReference type="GO" id="GO:0000981">
    <property type="term" value="F:DNA-binding transcription factor activity, RNA polymerase II-specific"/>
    <property type="evidence" value="ECO:0007669"/>
    <property type="project" value="TreeGrafter"/>
</dbReference>
<accession>A0A8H5CBB8</accession>
<reference evidence="9 10" key="1">
    <citation type="journal article" date="2020" name="ISME J.">
        <title>Uncovering the hidden diversity of litter-decomposition mechanisms in mushroom-forming fungi.</title>
        <authorList>
            <person name="Floudas D."/>
            <person name="Bentzer J."/>
            <person name="Ahren D."/>
            <person name="Johansson T."/>
            <person name="Persson P."/>
            <person name="Tunlid A."/>
        </authorList>
    </citation>
    <scope>NUCLEOTIDE SEQUENCE [LARGE SCALE GENOMIC DNA]</scope>
    <source>
        <strain evidence="9 10">CBS 175.51</strain>
    </source>
</reference>
<organism evidence="9 10">
    <name type="scientific">Ephemerocybe angulata</name>
    <dbReference type="NCBI Taxonomy" id="980116"/>
    <lineage>
        <taxon>Eukaryota</taxon>
        <taxon>Fungi</taxon>
        <taxon>Dikarya</taxon>
        <taxon>Basidiomycota</taxon>
        <taxon>Agaricomycotina</taxon>
        <taxon>Agaricomycetes</taxon>
        <taxon>Agaricomycetidae</taxon>
        <taxon>Agaricales</taxon>
        <taxon>Agaricineae</taxon>
        <taxon>Psathyrellaceae</taxon>
        <taxon>Ephemerocybe</taxon>
    </lineage>
</organism>
<evidence type="ECO:0000256" key="4">
    <source>
        <dbReference type="ARBA" id="ARBA00023008"/>
    </source>
</evidence>
<dbReference type="GO" id="GO:0005634">
    <property type="term" value="C:nucleus"/>
    <property type="evidence" value="ECO:0007669"/>
    <property type="project" value="UniProtKB-SubCell"/>
</dbReference>
<comment type="caution">
    <text evidence="9">The sequence shown here is derived from an EMBL/GenBank/DDBJ whole genome shotgun (WGS) entry which is preliminary data.</text>
</comment>
<keyword evidence="6" id="KW-0804">Transcription</keyword>
<dbReference type="GO" id="GO:0045944">
    <property type="term" value="P:positive regulation of transcription by RNA polymerase II"/>
    <property type="evidence" value="ECO:0007669"/>
    <property type="project" value="TreeGrafter"/>
</dbReference>
<evidence type="ECO:0000256" key="3">
    <source>
        <dbReference type="ARBA" id="ARBA00022833"/>
    </source>
</evidence>
<evidence type="ECO:0000313" key="9">
    <source>
        <dbReference type="EMBL" id="KAF5337402.1"/>
    </source>
</evidence>
<keyword evidence="4" id="KW-0186">Copper</keyword>
<feature type="domain" description="Copper-fist" evidence="8">
    <location>
        <begin position="1"/>
        <end position="40"/>
    </location>
</feature>
<dbReference type="SMART" id="SM01090">
    <property type="entry name" value="Copper-fist"/>
    <property type="match status" value="1"/>
</dbReference>
<keyword evidence="10" id="KW-1185">Reference proteome</keyword>
<dbReference type="GO" id="GO:0006879">
    <property type="term" value="P:intracellular iron ion homeostasis"/>
    <property type="evidence" value="ECO:0007669"/>
    <property type="project" value="TreeGrafter"/>
</dbReference>
<dbReference type="OrthoDB" id="5600085at2759"/>
<dbReference type="FunFam" id="3.90.430.10:FF:000001">
    <property type="entry name" value="Copper fist DNA-binding protein"/>
    <property type="match status" value="1"/>
</dbReference>
<protein>
    <recommendedName>
        <fullName evidence="8">Copper-fist domain-containing protein</fullName>
    </recommendedName>
</protein>
<evidence type="ECO:0000256" key="2">
    <source>
        <dbReference type="ARBA" id="ARBA00022723"/>
    </source>
</evidence>
<sequence>MVYVNNKKFACESCIKGHRSSSCHHTDRPLFEIKKKGRPVSQCTKCRELRQSKKVHSKCTCDPSIDRSRQEQLVPLSAGSKSKRYIPIVPALPNGLKDVLQRAKAPTSSPDSRQKVDTLLNPCSCSDLWNCRCLASASTSQLSNDAPYLKSFTLDALAHAASLQSYDGRIPFQPSTSTQISRSRSLDLAALAVSSVPAQAALNTVAQSMLPKTTGTAQTVVEPASTTVLETWVIVLCSGKGTLGSLWLKVSQQAQAPAHPRGHRRRFSIASTPGQQHYRLPLCTAEVAPSISRILLGATERGTLTRHLSPSPSWTVAEVLAFAQAMAVTVAQAAAGHALTIASLRPDQPNLPPRRHMPLLRPLHQEEAAAPVLFLGVPV</sequence>
<name>A0A8H5CBB8_9AGAR</name>
<evidence type="ECO:0000313" key="10">
    <source>
        <dbReference type="Proteomes" id="UP000541558"/>
    </source>
</evidence>
<dbReference type="PANTHER" id="PTHR28088:SF5">
    <property type="entry name" value="TRANSCRIPTIONAL ACTIVATOR HAA1-RELATED"/>
    <property type="match status" value="1"/>
</dbReference>
<proteinExistence type="predicted"/>
<dbReference type="EMBL" id="JAACJK010000057">
    <property type="protein sequence ID" value="KAF5337402.1"/>
    <property type="molecule type" value="Genomic_DNA"/>
</dbReference>
<dbReference type="SMART" id="SM00412">
    <property type="entry name" value="Cu_FIST"/>
    <property type="match status" value="1"/>
</dbReference>
<keyword evidence="7" id="KW-0539">Nucleus</keyword>
<dbReference type="SUPFAM" id="SSF57879">
    <property type="entry name" value="Zinc domain conserved in yeast copper-regulated transcription factors"/>
    <property type="match status" value="1"/>
</dbReference>
<dbReference type="InterPro" id="IPR051763">
    <property type="entry name" value="Copper_Homeo_Regul"/>
</dbReference>
<keyword evidence="3" id="KW-0862">Zinc</keyword>
<dbReference type="PRINTS" id="PR00617">
    <property type="entry name" value="COPPERFIST"/>
</dbReference>
<dbReference type="GO" id="GO:0005507">
    <property type="term" value="F:copper ion binding"/>
    <property type="evidence" value="ECO:0007669"/>
    <property type="project" value="InterPro"/>
</dbReference>
<evidence type="ECO:0000256" key="5">
    <source>
        <dbReference type="ARBA" id="ARBA00023015"/>
    </source>
</evidence>
<keyword evidence="2" id="KW-0479">Metal-binding</keyword>
<dbReference type="Proteomes" id="UP000541558">
    <property type="component" value="Unassembled WGS sequence"/>
</dbReference>
<keyword evidence="5" id="KW-0805">Transcription regulation</keyword>
<evidence type="ECO:0000256" key="6">
    <source>
        <dbReference type="ARBA" id="ARBA00023163"/>
    </source>
</evidence>
<dbReference type="GO" id="GO:0006878">
    <property type="term" value="P:intracellular copper ion homeostasis"/>
    <property type="evidence" value="ECO:0007669"/>
    <property type="project" value="TreeGrafter"/>
</dbReference>
<dbReference type="InterPro" id="IPR036395">
    <property type="entry name" value="Cu_fist_DNA-bd_dom_sf"/>
</dbReference>
<gene>
    <name evidence="9" type="ORF">D9611_003397</name>
</gene>
<dbReference type="PANTHER" id="PTHR28088">
    <property type="entry name" value="TRANSCRIPTIONAL ACTIVATOR HAA1-RELATED"/>
    <property type="match status" value="1"/>
</dbReference>
<dbReference type="GO" id="GO:0000978">
    <property type="term" value="F:RNA polymerase II cis-regulatory region sequence-specific DNA binding"/>
    <property type="evidence" value="ECO:0007669"/>
    <property type="project" value="TreeGrafter"/>
</dbReference>
<dbReference type="Pfam" id="PF00649">
    <property type="entry name" value="Copper-fist"/>
    <property type="match status" value="1"/>
</dbReference>
<comment type="subcellular location">
    <subcellularLocation>
        <location evidence="1">Nucleus</location>
    </subcellularLocation>
</comment>
<evidence type="ECO:0000256" key="7">
    <source>
        <dbReference type="ARBA" id="ARBA00023242"/>
    </source>
</evidence>
<dbReference type="InterPro" id="IPR001083">
    <property type="entry name" value="Cu_fist_DNA-bd_dom"/>
</dbReference>
<evidence type="ECO:0000256" key="1">
    <source>
        <dbReference type="ARBA" id="ARBA00004123"/>
    </source>
</evidence>